<reference evidence="3" key="2">
    <citation type="submission" date="2020-05" db="UniProtKB">
        <authorList>
            <consortium name="EnsemblMetazoa"/>
        </authorList>
    </citation>
    <scope>IDENTIFICATION</scope>
    <source>
        <strain evidence="3">IAEA</strain>
    </source>
</reference>
<dbReference type="VEuPathDB" id="VectorBase:GPPI011444"/>
<keyword evidence="2" id="KW-1133">Transmembrane helix</keyword>
<dbReference type="EMBL" id="JXJN01004952">
    <property type="status" value="NOT_ANNOTATED_CDS"/>
    <property type="molecule type" value="Genomic_DNA"/>
</dbReference>
<feature type="coiled-coil region" evidence="1">
    <location>
        <begin position="83"/>
        <end position="110"/>
    </location>
</feature>
<keyword evidence="4" id="KW-1185">Reference proteome</keyword>
<name>A0A1B0AWU4_9MUSC</name>
<evidence type="ECO:0000313" key="3">
    <source>
        <dbReference type="EnsemblMetazoa" id="GPPI011444-PA"/>
    </source>
</evidence>
<dbReference type="AlphaFoldDB" id="A0A1B0AWU4"/>
<evidence type="ECO:0000313" key="4">
    <source>
        <dbReference type="Proteomes" id="UP000092460"/>
    </source>
</evidence>
<evidence type="ECO:0000256" key="1">
    <source>
        <dbReference type="SAM" id="Coils"/>
    </source>
</evidence>
<proteinExistence type="predicted"/>
<organism evidence="3 4">
    <name type="scientific">Glossina palpalis gambiensis</name>
    <dbReference type="NCBI Taxonomy" id="67801"/>
    <lineage>
        <taxon>Eukaryota</taxon>
        <taxon>Metazoa</taxon>
        <taxon>Ecdysozoa</taxon>
        <taxon>Arthropoda</taxon>
        <taxon>Hexapoda</taxon>
        <taxon>Insecta</taxon>
        <taxon>Pterygota</taxon>
        <taxon>Neoptera</taxon>
        <taxon>Endopterygota</taxon>
        <taxon>Diptera</taxon>
        <taxon>Brachycera</taxon>
        <taxon>Muscomorpha</taxon>
        <taxon>Hippoboscoidea</taxon>
        <taxon>Glossinidae</taxon>
        <taxon>Glossina</taxon>
    </lineage>
</organism>
<evidence type="ECO:0000256" key="2">
    <source>
        <dbReference type="SAM" id="Phobius"/>
    </source>
</evidence>
<feature type="transmembrane region" description="Helical" evidence="2">
    <location>
        <begin position="112"/>
        <end position="133"/>
    </location>
</feature>
<reference evidence="4" key="1">
    <citation type="submission" date="2015-01" db="EMBL/GenBank/DDBJ databases">
        <authorList>
            <person name="Aksoy S."/>
            <person name="Warren W."/>
            <person name="Wilson R.K."/>
        </authorList>
    </citation>
    <scope>NUCLEOTIDE SEQUENCE [LARGE SCALE GENOMIC DNA]</scope>
    <source>
        <strain evidence="4">IAEA</strain>
    </source>
</reference>
<keyword evidence="1" id="KW-0175">Coiled coil</keyword>
<sequence>MPPQSMPQKQAVSPVNFRFEFILAPPFILSSIAATEAKGEFIFQYSHLFHFRIRSEIDWQVCCALTVLACSTSISDPFLLWLSTRTEKSADDELREIENQEKEKNNITNYNNLSLIFWLVGCWLHSFVGFNLMMDYNNLVVHLVALVDLVDLILNNGCLVYFQWIGKAMKFNLKFSVALAEDGRFYLLRSLKECNCANAWTGTCMHVHCPAAFKIMKYLCYNKNTIKAYTACEKVNMIAGGELAQFTCITLSLTHHELNCTECQQKKFVALNFTEVYSQSS</sequence>
<feature type="transmembrane region" description="Helical" evidence="2">
    <location>
        <begin position="139"/>
        <end position="162"/>
    </location>
</feature>
<keyword evidence="2" id="KW-0472">Membrane</keyword>
<dbReference type="EnsemblMetazoa" id="GPPI011444-RA">
    <property type="protein sequence ID" value="GPPI011444-PA"/>
    <property type="gene ID" value="GPPI011444"/>
</dbReference>
<dbReference type="Proteomes" id="UP000092460">
    <property type="component" value="Unassembled WGS sequence"/>
</dbReference>
<protein>
    <submittedName>
        <fullName evidence="3">Uncharacterized protein</fullName>
    </submittedName>
</protein>
<accession>A0A1B0AWU4</accession>
<keyword evidence="2" id="KW-0812">Transmembrane</keyword>